<dbReference type="CDD" id="cd06225">
    <property type="entry name" value="HAMP"/>
    <property type="match status" value="1"/>
</dbReference>
<dbReference type="EC" id="2.7.13.3" evidence="3"/>
<dbReference type="GO" id="GO:0016020">
    <property type="term" value="C:membrane"/>
    <property type="evidence" value="ECO:0007669"/>
    <property type="project" value="UniProtKB-SubCell"/>
</dbReference>
<dbReference type="GO" id="GO:0007165">
    <property type="term" value="P:signal transduction"/>
    <property type="evidence" value="ECO:0007669"/>
    <property type="project" value="InterPro"/>
</dbReference>
<gene>
    <name evidence="13" type="ORF">SAMN05216552_1001274</name>
</gene>
<dbReference type="CDD" id="cd00075">
    <property type="entry name" value="HATPase"/>
    <property type="match status" value="1"/>
</dbReference>
<evidence type="ECO:0000256" key="8">
    <source>
        <dbReference type="SAM" id="MobiDB-lite"/>
    </source>
</evidence>
<dbReference type="InterPro" id="IPR036890">
    <property type="entry name" value="HATPase_C_sf"/>
</dbReference>
<evidence type="ECO:0000256" key="5">
    <source>
        <dbReference type="ARBA" id="ARBA00022679"/>
    </source>
</evidence>
<dbReference type="Pfam" id="PF08448">
    <property type="entry name" value="PAS_4"/>
    <property type="match status" value="1"/>
</dbReference>
<feature type="coiled-coil region" evidence="7">
    <location>
        <begin position="361"/>
        <end position="388"/>
    </location>
</feature>
<keyword evidence="6" id="KW-0418">Kinase</keyword>
<dbReference type="PANTHER" id="PTHR43065">
    <property type="entry name" value="SENSOR HISTIDINE KINASE"/>
    <property type="match status" value="1"/>
</dbReference>
<keyword evidence="14" id="KW-1185">Reference proteome</keyword>
<dbReference type="PRINTS" id="PR00344">
    <property type="entry name" value="BCTRLSENSOR"/>
</dbReference>
<dbReference type="PROSITE" id="PS50112">
    <property type="entry name" value="PAS"/>
    <property type="match status" value="1"/>
</dbReference>
<dbReference type="PROSITE" id="PS50109">
    <property type="entry name" value="HIS_KIN"/>
    <property type="match status" value="1"/>
</dbReference>
<dbReference type="NCBIfam" id="TIGR00229">
    <property type="entry name" value="sensory_box"/>
    <property type="match status" value="1"/>
</dbReference>
<feature type="transmembrane region" description="Helical" evidence="9">
    <location>
        <begin position="162"/>
        <end position="184"/>
    </location>
</feature>
<feature type="region of interest" description="Disordered" evidence="8">
    <location>
        <begin position="637"/>
        <end position="660"/>
    </location>
</feature>
<keyword evidence="5" id="KW-0808">Transferase</keyword>
<evidence type="ECO:0000256" key="4">
    <source>
        <dbReference type="ARBA" id="ARBA00022553"/>
    </source>
</evidence>
<dbReference type="SMART" id="SM00387">
    <property type="entry name" value="HATPase_c"/>
    <property type="match status" value="1"/>
</dbReference>
<keyword evidence="9" id="KW-0812">Transmembrane</keyword>
<dbReference type="OrthoDB" id="9177862at2"/>
<reference evidence="14" key="1">
    <citation type="submission" date="2016-10" db="EMBL/GenBank/DDBJ databases">
        <authorList>
            <person name="Varghese N."/>
            <person name="Submissions S."/>
        </authorList>
    </citation>
    <scope>NUCLEOTIDE SEQUENCE [LARGE SCALE GENOMIC DNA]</scope>
    <source>
        <strain evidence="14">CGMCC 1.11014</strain>
    </source>
</reference>
<comment type="catalytic activity">
    <reaction evidence="1">
        <text>ATP + protein L-histidine = ADP + protein N-phospho-L-histidine.</text>
        <dbReference type="EC" id="2.7.13.3"/>
    </reaction>
</comment>
<dbReference type="InterPro" id="IPR035965">
    <property type="entry name" value="PAS-like_dom_sf"/>
</dbReference>
<dbReference type="SMART" id="SM00091">
    <property type="entry name" value="PAS"/>
    <property type="match status" value="1"/>
</dbReference>
<dbReference type="STRING" id="1035707.SAMN05216552_1001274"/>
<dbReference type="SUPFAM" id="SSF55874">
    <property type="entry name" value="ATPase domain of HSP90 chaperone/DNA topoisomerase II/histidine kinase"/>
    <property type="match status" value="1"/>
</dbReference>
<keyword evidence="9" id="KW-1133">Transmembrane helix</keyword>
<dbReference type="RefSeq" id="WP_093552685.1">
    <property type="nucleotide sequence ID" value="NZ_FPBO01000001.1"/>
</dbReference>
<evidence type="ECO:0000259" key="11">
    <source>
        <dbReference type="PROSITE" id="PS50112"/>
    </source>
</evidence>
<comment type="subcellular location">
    <subcellularLocation>
        <location evidence="2">Membrane</location>
    </subcellularLocation>
</comment>
<evidence type="ECO:0000256" key="2">
    <source>
        <dbReference type="ARBA" id="ARBA00004370"/>
    </source>
</evidence>
<dbReference type="SMART" id="SM00304">
    <property type="entry name" value="HAMP"/>
    <property type="match status" value="1"/>
</dbReference>
<protein>
    <recommendedName>
        <fullName evidence="3">histidine kinase</fullName>
        <ecNumber evidence="3">2.7.13.3</ecNumber>
    </recommendedName>
</protein>
<evidence type="ECO:0000259" key="12">
    <source>
        <dbReference type="PROSITE" id="PS50885"/>
    </source>
</evidence>
<dbReference type="InterPro" id="IPR005467">
    <property type="entry name" value="His_kinase_dom"/>
</dbReference>
<evidence type="ECO:0000313" key="14">
    <source>
        <dbReference type="Proteomes" id="UP000199391"/>
    </source>
</evidence>
<evidence type="ECO:0000256" key="6">
    <source>
        <dbReference type="ARBA" id="ARBA00022777"/>
    </source>
</evidence>
<evidence type="ECO:0000256" key="7">
    <source>
        <dbReference type="SAM" id="Coils"/>
    </source>
</evidence>
<keyword evidence="7" id="KW-0175">Coiled coil</keyword>
<dbReference type="Proteomes" id="UP000199391">
    <property type="component" value="Unassembled WGS sequence"/>
</dbReference>
<evidence type="ECO:0000256" key="1">
    <source>
        <dbReference type="ARBA" id="ARBA00000085"/>
    </source>
</evidence>
<evidence type="ECO:0000256" key="9">
    <source>
        <dbReference type="SAM" id="Phobius"/>
    </source>
</evidence>
<dbReference type="CDD" id="cd00130">
    <property type="entry name" value="PAS"/>
    <property type="match status" value="1"/>
</dbReference>
<dbReference type="PANTHER" id="PTHR43065:SF42">
    <property type="entry name" value="TWO-COMPONENT SENSOR PPRA"/>
    <property type="match status" value="1"/>
</dbReference>
<evidence type="ECO:0000313" key="13">
    <source>
        <dbReference type="EMBL" id="SFU29406.1"/>
    </source>
</evidence>
<keyword evidence="9" id="KW-0472">Membrane</keyword>
<evidence type="ECO:0000259" key="10">
    <source>
        <dbReference type="PROSITE" id="PS50109"/>
    </source>
</evidence>
<feature type="domain" description="HAMP" evidence="12">
    <location>
        <begin position="186"/>
        <end position="238"/>
    </location>
</feature>
<dbReference type="InterPro" id="IPR004358">
    <property type="entry name" value="Sig_transdc_His_kin-like_C"/>
</dbReference>
<dbReference type="InterPro" id="IPR000014">
    <property type="entry name" value="PAS"/>
</dbReference>
<dbReference type="PROSITE" id="PS50885">
    <property type="entry name" value="HAMP"/>
    <property type="match status" value="1"/>
</dbReference>
<dbReference type="InterPro" id="IPR003660">
    <property type="entry name" value="HAMP_dom"/>
</dbReference>
<feature type="domain" description="Histidine kinase" evidence="10">
    <location>
        <begin position="418"/>
        <end position="650"/>
    </location>
</feature>
<dbReference type="SUPFAM" id="SSF55785">
    <property type="entry name" value="PYP-like sensor domain (PAS domain)"/>
    <property type="match status" value="1"/>
</dbReference>
<name>A0A1I7EZQ7_9BURK</name>
<proteinExistence type="predicted"/>
<dbReference type="AlphaFoldDB" id="A0A1I7EZQ7"/>
<dbReference type="Gene3D" id="3.30.450.20">
    <property type="entry name" value="PAS domain"/>
    <property type="match status" value="1"/>
</dbReference>
<feature type="domain" description="PAS" evidence="11">
    <location>
        <begin position="250"/>
        <end position="294"/>
    </location>
</feature>
<dbReference type="Gene3D" id="3.30.565.10">
    <property type="entry name" value="Histidine kinase-like ATPase, C-terminal domain"/>
    <property type="match status" value="1"/>
</dbReference>
<dbReference type="Gene3D" id="6.10.340.10">
    <property type="match status" value="1"/>
</dbReference>
<accession>A0A1I7EZQ7</accession>
<evidence type="ECO:0000256" key="3">
    <source>
        <dbReference type="ARBA" id="ARBA00012438"/>
    </source>
</evidence>
<dbReference type="InterPro" id="IPR013656">
    <property type="entry name" value="PAS_4"/>
</dbReference>
<organism evidence="13 14">
    <name type="scientific">Pseudoduganella namucuonensis</name>
    <dbReference type="NCBI Taxonomy" id="1035707"/>
    <lineage>
        <taxon>Bacteria</taxon>
        <taxon>Pseudomonadati</taxon>
        <taxon>Pseudomonadota</taxon>
        <taxon>Betaproteobacteria</taxon>
        <taxon>Burkholderiales</taxon>
        <taxon>Oxalobacteraceae</taxon>
        <taxon>Telluria group</taxon>
        <taxon>Pseudoduganella</taxon>
    </lineage>
</organism>
<dbReference type="EMBL" id="FPBO01000001">
    <property type="protein sequence ID" value="SFU29406.1"/>
    <property type="molecule type" value="Genomic_DNA"/>
</dbReference>
<dbReference type="InterPro" id="IPR003594">
    <property type="entry name" value="HATPase_dom"/>
</dbReference>
<sequence>MSLSLRAKFLVLSAFVQLLLVALLIGNSLRVMDDAVRKNAERVAHEYAVTLNLSLSPYAMSGRLNELSDYWAEMLSDPKDSFVRYIVVLDQHEQAVSTVGVRPAVLPEALRSPETGTRNGVRTWRKDDMLHARAPMLLKDNQVGSLNFGLSTSELAQARDEVLLQSSVISLAGLSMGMLLFYAFTQGIGKRLRTLTAQARQMFKSAFGQPLPDTTGDEIEVYARSLNTMGAALRERVAQLEASERRLSESEARFKTLFDMAPLPLTVTDRAGRIIGANQALMRNFGYAEHQLVGHRSSDFTFWSPPGERERVWQMFMRDGVVRGEVAGIVLEGGIPGKVAIWSSSLTLDGVDAVIWALLDLTAEVKAKQQLEELNASLESRVRERSADLQHALETLQQTQHDLIAAEKMASLGSLVAGIAHELNTPIGNSLLAATALSDKVNEFEAMLSGATLRRSALSSYNEEVKLASGLISGSLQKAANLIASFKQIAVDQTNDQRREFMLLGVVTDTVATYLPRLRRANCDTDFDVPPELALDSYPGSLYQVFTNLINNALAHAFEHRASGAITVRAAELPDGMVEIVFSDNGVGMPEEVRRHVFDPFFTTKMGKGGTGLGMNIVYNIVTGVLGGRVSIASRPEHGTTVRITMPRSSPQRDGSRPGY</sequence>
<dbReference type="Pfam" id="PF02518">
    <property type="entry name" value="HATPase_c"/>
    <property type="match status" value="1"/>
</dbReference>
<keyword evidence="4" id="KW-0597">Phosphoprotein</keyword>
<dbReference type="GO" id="GO:0004673">
    <property type="term" value="F:protein histidine kinase activity"/>
    <property type="evidence" value="ECO:0007669"/>
    <property type="project" value="UniProtKB-EC"/>
</dbReference>
<dbReference type="Gene3D" id="1.10.287.130">
    <property type="match status" value="1"/>
</dbReference>